<protein>
    <submittedName>
        <fullName evidence="4">Anti-sigma factor</fullName>
    </submittedName>
</protein>
<sequence length="330" mass="38220">MRINRIKEILRNYRFGRSSPRESQIIDRWFDSLSNQQEEVSKDELDKLGQNILKEINKKIDVNENDLSIPLNKEKIVHFDFRYLFKIAAVFILGIIVVSILVLNKSNINNVQYSSVEVKVKEIHLSDGSIVWLKSDSKLSYPEKFDQNSREVYLEGEAFFDVFRDVNRPFIIHSQDMVTKVLGTSFNIRDYKKDVEKAVEVLTGSVQVSLNRESGNHESVLLKSREKIFYNKENPDVVELLKKEALVVLPEATKELKFEEVSINEIIEKLNLAHGVKIRVKNQKLNSCKLTADLSYEKLDVCLEIISRALNAKYYQIEDQIYIDGKGCLN</sequence>
<dbReference type="EMBL" id="BJYV01000020">
    <property type="protein sequence ID" value="GEO23045.1"/>
    <property type="molecule type" value="Genomic_DNA"/>
</dbReference>
<reference evidence="4 5" key="1">
    <citation type="submission" date="2019-07" db="EMBL/GenBank/DDBJ databases">
        <title>Whole genome shotgun sequence of Cyclobacterium qasimii NBRC 106168.</title>
        <authorList>
            <person name="Hosoyama A."/>
            <person name="Uohara A."/>
            <person name="Ohji S."/>
            <person name="Ichikawa N."/>
        </authorList>
    </citation>
    <scope>NUCLEOTIDE SEQUENCE [LARGE SCALE GENOMIC DNA]</scope>
    <source>
        <strain evidence="4 5">NBRC 106168</strain>
    </source>
</reference>
<proteinExistence type="predicted"/>
<dbReference type="Pfam" id="PF04773">
    <property type="entry name" value="FecR"/>
    <property type="match status" value="1"/>
</dbReference>
<organism evidence="4 5">
    <name type="scientific">Cyclobacterium qasimii</name>
    <dbReference type="NCBI Taxonomy" id="1350429"/>
    <lineage>
        <taxon>Bacteria</taxon>
        <taxon>Pseudomonadati</taxon>
        <taxon>Bacteroidota</taxon>
        <taxon>Cytophagia</taxon>
        <taxon>Cytophagales</taxon>
        <taxon>Cyclobacteriaceae</taxon>
        <taxon>Cyclobacterium</taxon>
    </lineage>
</organism>
<dbReference type="InterPro" id="IPR032508">
    <property type="entry name" value="FecR_C"/>
</dbReference>
<evidence type="ECO:0000259" key="2">
    <source>
        <dbReference type="Pfam" id="PF04773"/>
    </source>
</evidence>
<evidence type="ECO:0000256" key="1">
    <source>
        <dbReference type="SAM" id="Phobius"/>
    </source>
</evidence>
<feature type="transmembrane region" description="Helical" evidence="1">
    <location>
        <begin position="83"/>
        <end position="103"/>
    </location>
</feature>
<dbReference type="PIRSF" id="PIRSF018266">
    <property type="entry name" value="FecR"/>
    <property type="match status" value="1"/>
</dbReference>
<dbReference type="PANTHER" id="PTHR30273">
    <property type="entry name" value="PERIPLASMIC SIGNAL SENSOR AND SIGMA FACTOR ACTIVATOR FECR-RELATED"/>
    <property type="match status" value="1"/>
</dbReference>
<dbReference type="Gene3D" id="2.60.120.1440">
    <property type="match status" value="1"/>
</dbReference>
<keyword evidence="1" id="KW-0812">Transmembrane</keyword>
<gene>
    <name evidence="4" type="ORF">CQA01_35790</name>
</gene>
<evidence type="ECO:0000313" key="4">
    <source>
        <dbReference type="EMBL" id="GEO23045.1"/>
    </source>
</evidence>
<evidence type="ECO:0000259" key="3">
    <source>
        <dbReference type="Pfam" id="PF16344"/>
    </source>
</evidence>
<evidence type="ECO:0000313" key="5">
    <source>
        <dbReference type="Proteomes" id="UP000321301"/>
    </source>
</evidence>
<dbReference type="AlphaFoldDB" id="A0A512CFU2"/>
<dbReference type="Pfam" id="PF16344">
    <property type="entry name" value="FecR_C"/>
    <property type="match status" value="1"/>
</dbReference>
<keyword evidence="1" id="KW-1133">Transmembrane helix</keyword>
<comment type="caution">
    <text evidence="4">The sequence shown here is derived from an EMBL/GenBank/DDBJ whole genome shotgun (WGS) entry which is preliminary data.</text>
</comment>
<feature type="domain" description="FecR protein" evidence="2">
    <location>
        <begin position="121"/>
        <end position="207"/>
    </location>
</feature>
<dbReference type="Proteomes" id="UP000321301">
    <property type="component" value="Unassembled WGS sequence"/>
</dbReference>
<dbReference type="Gene3D" id="3.55.50.30">
    <property type="match status" value="1"/>
</dbReference>
<dbReference type="InterPro" id="IPR006860">
    <property type="entry name" value="FecR"/>
</dbReference>
<name>A0A512CFU2_9BACT</name>
<dbReference type="PANTHER" id="PTHR30273:SF2">
    <property type="entry name" value="PROTEIN FECR"/>
    <property type="match status" value="1"/>
</dbReference>
<keyword evidence="5" id="KW-1185">Reference proteome</keyword>
<dbReference type="GO" id="GO:0016989">
    <property type="term" value="F:sigma factor antagonist activity"/>
    <property type="evidence" value="ECO:0007669"/>
    <property type="project" value="TreeGrafter"/>
</dbReference>
<keyword evidence="1" id="KW-0472">Membrane</keyword>
<feature type="domain" description="Protein FecR C-terminal" evidence="3">
    <location>
        <begin position="256"/>
        <end position="323"/>
    </location>
</feature>
<dbReference type="InterPro" id="IPR012373">
    <property type="entry name" value="Ferrdict_sens_TM"/>
</dbReference>
<accession>A0A512CFU2</accession>
<dbReference type="RefSeq" id="WP_146948270.1">
    <property type="nucleotide sequence ID" value="NZ_BJYV01000020.1"/>
</dbReference>